<evidence type="ECO:0000256" key="2">
    <source>
        <dbReference type="SAM" id="SignalP"/>
    </source>
</evidence>
<reference evidence="4" key="1">
    <citation type="journal article" date="2019" name="Int. J. Syst. Evol. Microbiol.">
        <title>The Global Catalogue of Microorganisms (GCM) 10K type strain sequencing project: providing services to taxonomists for standard genome sequencing and annotation.</title>
        <authorList>
            <consortium name="The Broad Institute Genomics Platform"/>
            <consortium name="The Broad Institute Genome Sequencing Center for Infectious Disease"/>
            <person name="Wu L."/>
            <person name="Ma J."/>
        </authorList>
    </citation>
    <scope>NUCLEOTIDE SEQUENCE [LARGE SCALE GENOMIC DNA]</scope>
    <source>
        <strain evidence="4">JCM 17441</strain>
    </source>
</reference>
<sequence length="173" mass="17623">MNRRTARYAVTVSILLAVTAPTVTACGGRPHPTPARPPATHATAATSPATPADDGDDGAQPETSTTPDPAALDVIAAFATAWARPDLSQQQWYAGVARTAAPAFAARLASVDPSRVPATRITGAPTVTAATASSVVADVGTDAGPITVTCARYEGRWLVVDVQPPERSPTATP</sequence>
<comment type="caution">
    <text evidence="3">The sequence shown here is derived from an EMBL/GenBank/DDBJ whole genome shotgun (WGS) entry which is preliminary data.</text>
</comment>
<dbReference type="RefSeq" id="WP_345136714.1">
    <property type="nucleotide sequence ID" value="NZ_BAABAT010000037.1"/>
</dbReference>
<organism evidence="3 4">
    <name type="scientific">Dactylosporangium darangshiense</name>
    <dbReference type="NCBI Taxonomy" id="579108"/>
    <lineage>
        <taxon>Bacteria</taxon>
        <taxon>Bacillati</taxon>
        <taxon>Actinomycetota</taxon>
        <taxon>Actinomycetes</taxon>
        <taxon>Micromonosporales</taxon>
        <taxon>Micromonosporaceae</taxon>
        <taxon>Dactylosporangium</taxon>
    </lineage>
</organism>
<gene>
    <name evidence="3" type="ORF">GCM10022255_085960</name>
</gene>
<feature type="region of interest" description="Disordered" evidence="1">
    <location>
        <begin position="24"/>
        <end position="68"/>
    </location>
</feature>
<accession>A0ABP8DMM3</accession>
<evidence type="ECO:0000313" key="4">
    <source>
        <dbReference type="Proteomes" id="UP001500620"/>
    </source>
</evidence>
<feature type="signal peptide" evidence="2">
    <location>
        <begin position="1"/>
        <end position="25"/>
    </location>
</feature>
<feature type="chain" id="PRO_5045518403" description="Lipoprotein" evidence="2">
    <location>
        <begin position="26"/>
        <end position="173"/>
    </location>
</feature>
<evidence type="ECO:0008006" key="5">
    <source>
        <dbReference type="Google" id="ProtNLM"/>
    </source>
</evidence>
<feature type="compositionally biased region" description="Low complexity" evidence="1">
    <location>
        <begin position="38"/>
        <end position="52"/>
    </location>
</feature>
<dbReference type="Proteomes" id="UP001500620">
    <property type="component" value="Unassembled WGS sequence"/>
</dbReference>
<protein>
    <recommendedName>
        <fullName evidence="5">Lipoprotein</fullName>
    </recommendedName>
</protein>
<dbReference type="EMBL" id="BAABAT010000037">
    <property type="protein sequence ID" value="GAA4259809.1"/>
    <property type="molecule type" value="Genomic_DNA"/>
</dbReference>
<keyword evidence="2" id="KW-0732">Signal</keyword>
<proteinExistence type="predicted"/>
<evidence type="ECO:0000313" key="3">
    <source>
        <dbReference type="EMBL" id="GAA4259809.1"/>
    </source>
</evidence>
<dbReference type="PROSITE" id="PS51257">
    <property type="entry name" value="PROKAR_LIPOPROTEIN"/>
    <property type="match status" value="1"/>
</dbReference>
<name>A0ABP8DMM3_9ACTN</name>
<keyword evidence="4" id="KW-1185">Reference proteome</keyword>
<evidence type="ECO:0000256" key="1">
    <source>
        <dbReference type="SAM" id="MobiDB-lite"/>
    </source>
</evidence>